<evidence type="ECO:0000256" key="5">
    <source>
        <dbReference type="ARBA" id="ARBA00023065"/>
    </source>
</evidence>
<dbReference type="GO" id="GO:0003254">
    <property type="term" value="P:regulation of membrane depolarization"/>
    <property type="evidence" value="ECO:0007669"/>
    <property type="project" value="TreeGrafter"/>
</dbReference>
<keyword evidence="7" id="KW-0407">Ion channel</keyword>
<keyword evidence="4 9" id="KW-1133">Transmembrane helix</keyword>
<dbReference type="Pfam" id="PF00027">
    <property type="entry name" value="cNMP_binding"/>
    <property type="match status" value="1"/>
</dbReference>
<dbReference type="PROSITE" id="PS50042">
    <property type="entry name" value="CNMP_BINDING_3"/>
    <property type="match status" value="1"/>
</dbReference>
<dbReference type="Gene3D" id="1.10.287.630">
    <property type="entry name" value="Helix hairpin bin"/>
    <property type="match status" value="1"/>
</dbReference>
<dbReference type="InterPro" id="IPR051413">
    <property type="entry name" value="K/Na_HCN_channel"/>
</dbReference>
<evidence type="ECO:0000259" key="10">
    <source>
        <dbReference type="PROSITE" id="PS50042"/>
    </source>
</evidence>
<dbReference type="SMART" id="SM00100">
    <property type="entry name" value="cNMP"/>
    <property type="match status" value="1"/>
</dbReference>
<feature type="transmembrane region" description="Helical" evidence="9">
    <location>
        <begin position="233"/>
        <end position="251"/>
    </location>
</feature>
<dbReference type="PANTHER" id="PTHR45689">
    <property type="entry name" value="I[[H]] CHANNEL, ISOFORM E"/>
    <property type="match status" value="1"/>
</dbReference>
<evidence type="ECO:0000313" key="12">
    <source>
        <dbReference type="Proteomes" id="UP000192247"/>
    </source>
</evidence>
<keyword evidence="2" id="KW-0813">Transport</keyword>
<keyword evidence="12" id="KW-1185">Reference proteome</keyword>
<dbReference type="InterPro" id="IPR003938">
    <property type="entry name" value="K_chnl_volt-dep_EAG/ELK/ERG"/>
</dbReference>
<sequence length="656" mass="75725">MNRRHTIFAGLSERSRSITGAISFMASVPINEKFHPLSNYSVTASEGAEPRRTSVAAHLRRRGRPDRDVEFDEELRHRRTVEIDLPVPRTHDSHIDKIAENGLHGRALTDSADCSTSTSTADSRRSPNNQTGSVVSFPQDPHLVSTLRKFFFSKRGVDASMHWYQSMDGSDDSMMWRRGKSLGEERKLYFRFMIHPESALRINWDIFMLFLLVINMVVIPLDVAFFASHRYPFLVAVNIFSDIIYAVDLVLNFRTGVKVCKDPLQFSLDPWTVAKRYLRRWFVIDLISAIPFDIIVILFRPDKGEDFKATLRLVHLLKLINLFKLLRFSRLIGYWHGLQENYFLHSSGVYLRICNLGLMMLCVVHWNACLQFFVCAILGFPEKSWVVKHKLQDATWLEQYMWAMFNAFSQMLCIGYGQFNPEIASDMILTMMGMVGGATCYALLLGNIASLIQNLDFSTRLRMEQMREVEDYMAYRSLPEDMRQKIRDYFDRRYQGKVFDEERILNVLSEPLREMVMRQNCLEALRSVPLFGCSSVIDDSFIADLVTHLKYEFFQPSDFIIKKGSIGNKMYFLQSGRVHILTEQGPLWLRDGAYFGEMCLLTQCERKVSVTAETYCSAFTLSVESFHEVLEKHPNIKAAIQALVEDSFGHKQSAIN</sequence>
<proteinExistence type="predicted"/>
<accession>A0A1V9XHB1</accession>
<dbReference type="InterPro" id="IPR000595">
    <property type="entry name" value="cNMP-bd_dom"/>
</dbReference>
<dbReference type="PANTHER" id="PTHR45689:SF5">
    <property type="entry name" value="I[[H]] CHANNEL, ISOFORM E"/>
    <property type="match status" value="1"/>
</dbReference>
<protein>
    <submittedName>
        <fullName evidence="11">Potassium/sodium hyperpolarization-activated cyclic nucleotide-gated channel 1-like</fullName>
    </submittedName>
</protein>
<reference evidence="11 12" key="1">
    <citation type="journal article" date="2017" name="Gigascience">
        <title>Draft genome of the honey bee ectoparasitic mite, Tropilaelaps mercedesae, is shaped by the parasitic life history.</title>
        <authorList>
            <person name="Dong X."/>
            <person name="Armstrong S.D."/>
            <person name="Xia D."/>
            <person name="Makepeace B.L."/>
            <person name="Darby A.C."/>
            <person name="Kadowaki T."/>
        </authorList>
    </citation>
    <scope>NUCLEOTIDE SEQUENCE [LARGE SCALE GENOMIC DNA]</scope>
    <source>
        <strain evidence="11">Wuxi-XJTLU</strain>
    </source>
</reference>
<feature type="transmembrane region" description="Helical" evidence="9">
    <location>
        <begin position="431"/>
        <end position="452"/>
    </location>
</feature>
<evidence type="ECO:0000256" key="2">
    <source>
        <dbReference type="ARBA" id="ARBA00022448"/>
    </source>
</evidence>
<dbReference type="InterPro" id="IPR005821">
    <property type="entry name" value="Ion_trans_dom"/>
</dbReference>
<feature type="transmembrane region" description="Helical" evidence="9">
    <location>
        <begin position="400"/>
        <end position="419"/>
    </location>
</feature>
<dbReference type="Gene3D" id="2.60.120.10">
    <property type="entry name" value="Jelly Rolls"/>
    <property type="match status" value="1"/>
</dbReference>
<keyword evidence="3 9" id="KW-0812">Transmembrane</keyword>
<name>A0A1V9XHB1_9ACAR</name>
<dbReference type="EMBL" id="MNPL01011070">
    <property type="protein sequence ID" value="OQR72773.1"/>
    <property type="molecule type" value="Genomic_DNA"/>
</dbReference>
<dbReference type="GO" id="GO:0005249">
    <property type="term" value="F:voltage-gated potassium channel activity"/>
    <property type="evidence" value="ECO:0007669"/>
    <property type="project" value="InterPro"/>
</dbReference>
<dbReference type="InterPro" id="IPR018490">
    <property type="entry name" value="cNMP-bd_dom_sf"/>
</dbReference>
<dbReference type="CDD" id="cd00038">
    <property type="entry name" value="CAP_ED"/>
    <property type="match status" value="1"/>
</dbReference>
<feature type="domain" description="Cyclic nucleotide-binding" evidence="10">
    <location>
        <begin position="537"/>
        <end position="630"/>
    </location>
</feature>
<feature type="transmembrane region" description="Helical" evidence="9">
    <location>
        <begin position="281"/>
        <end position="299"/>
    </location>
</feature>
<dbReference type="Pfam" id="PF00520">
    <property type="entry name" value="Ion_trans"/>
    <property type="match status" value="1"/>
</dbReference>
<feature type="region of interest" description="Disordered" evidence="8">
    <location>
        <begin position="108"/>
        <end position="135"/>
    </location>
</feature>
<evidence type="ECO:0000256" key="7">
    <source>
        <dbReference type="ARBA" id="ARBA00023303"/>
    </source>
</evidence>
<evidence type="ECO:0000256" key="8">
    <source>
        <dbReference type="SAM" id="MobiDB-lite"/>
    </source>
</evidence>
<comment type="caution">
    <text evidence="11">The sequence shown here is derived from an EMBL/GenBank/DDBJ whole genome shotgun (WGS) entry which is preliminary data.</text>
</comment>
<dbReference type="FunCoup" id="A0A1V9XHB1">
    <property type="interactions" value="10"/>
</dbReference>
<dbReference type="AlphaFoldDB" id="A0A1V9XHB1"/>
<dbReference type="InParanoid" id="A0A1V9XHB1"/>
<dbReference type="Proteomes" id="UP000192247">
    <property type="component" value="Unassembled WGS sequence"/>
</dbReference>
<keyword evidence="6 9" id="KW-0472">Membrane</keyword>
<gene>
    <name evidence="11" type="ORF">BIW11_03716</name>
</gene>
<evidence type="ECO:0000256" key="9">
    <source>
        <dbReference type="SAM" id="Phobius"/>
    </source>
</evidence>
<dbReference type="SUPFAM" id="SSF51206">
    <property type="entry name" value="cAMP-binding domain-like"/>
    <property type="match status" value="1"/>
</dbReference>
<keyword evidence="5" id="KW-0406">Ion transport</keyword>
<evidence type="ECO:0000256" key="6">
    <source>
        <dbReference type="ARBA" id="ARBA00023136"/>
    </source>
</evidence>
<evidence type="ECO:0000256" key="4">
    <source>
        <dbReference type="ARBA" id="ARBA00022989"/>
    </source>
</evidence>
<feature type="transmembrane region" description="Helical" evidence="9">
    <location>
        <begin position="358"/>
        <end position="380"/>
    </location>
</feature>
<dbReference type="InterPro" id="IPR014710">
    <property type="entry name" value="RmlC-like_jellyroll"/>
</dbReference>
<dbReference type="Gene3D" id="1.10.287.70">
    <property type="match status" value="1"/>
</dbReference>
<comment type="subcellular location">
    <subcellularLocation>
        <location evidence="1">Membrane</location>
        <topology evidence="1">Multi-pass membrane protein</topology>
    </subcellularLocation>
</comment>
<evidence type="ECO:0000256" key="1">
    <source>
        <dbReference type="ARBA" id="ARBA00004141"/>
    </source>
</evidence>
<feature type="compositionally biased region" description="Low complexity" evidence="8">
    <location>
        <begin position="109"/>
        <end position="121"/>
    </location>
</feature>
<organism evidence="11 12">
    <name type="scientific">Tropilaelaps mercedesae</name>
    <dbReference type="NCBI Taxonomy" id="418985"/>
    <lineage>
        <taxon>Eukaryota</taxon>
        <taxon>Metazoa</taxon>
        <taxon>Ecdysozoa</taxon>
        <taxon>Arthropoda</taxon>
        <taxon>Chelicerata</taxon>
        <taxon>Arachnida</taxon>
        <taxon>Acari</taxon>
        <taxon>Parasitiformes</taxon>
        <taxon>Mesostigmata</taxon>
        <taxon>Gamasina</taxon>
        <taxon>Dermanyssoidea</taxon>
        <taxon>Laelapidae</taxon>
        <taxon>Tropilaelaps</taxon>
    </lineage>
</organism>
<dbReference type="SUPFAM" id="SSF81324">
    <property type="entry name" value="Voltage-gated potassium channels"/>
    <property type="match status" value="1"/>
</dbReference>
<dbReference type="PRINTS" id="PR01463">
    <property type="entry name" value="EAGCHANLFMLY"/>
</dbReference>
<dbReference type="OrthoDB" id="421226at2759"/>
<dbReference type="GO" id="GO:0035725">
    <property type="term" value="P:sodium ion transmembrane transport"/>
    <property type="evidence" value="ECO:0007669"/>
    <property type="project" value="TreeGrafter"/>
</dbReference>
<evidence type="ECO:0000313" key="11">
    <source>
        <dbReference type="EMBL" id="OQR72773.1"/>
    </source>
</evidence>
<dbReference type="GO" id="GO:0098855">
    <property type="term" value="C:HCN channel complex"/>
    <property type="evidence" value="ECO:0007669"/>
    <property type="project" value="TreeGrafter"/>
</dbReference>
<evidence type="ECO:0000256" key="3">
    <source>
        <dbReference type="ARBA" id="ARBA00022692"/>
    </source>
</evidence>
<feature type="transmembrane region" description="Helical" evidence="9">
    <location>
        <begin position="206"/>
        <end position="227"/>
    </location>
</feature>